<dbReference type="KEGG" id="tpx:Turpa_0223"/>
<dbReference type="RefSeq" id="WP_014801404.1">
    <property type="nucleotide sequence ID" value="NC_018020.1"/>
</dbReference>
<name>I4B0S6_TURPD</name>
<protein>
    <recommendedName>
        <fullName evidence="3">Lipoprotein</fullName>
    </recommendedName>
</protein>
<sequence length="167" mass="19070">MKKVFIFTLLIFVACGKKLPPLSDPFGSIQELTEHHLRCIEANDAQCLNARLLTFGEFRKSVYQQLPEAKDGSIAENDYWGWTLPDRQKGTKKLFERFGGLKLIKMTVGQPKKILKLDGIKIHRDLPLYAEFLDKEENKTVTLANSEILKAVVEVNGGFKLWNIAYE</sequence>
<reference evidence="1 2" key="1">
    <citation type="submission" date="2012-06" db="EMBL/GenBank/DDBJ databases">
        <title>The complete chromosome of genome of Turneriella parva DSM 21527.</title>
        <authorList>
            <consortium name="US DOE Joint Genome Institute (JGI-PGF)"/>
            <person name="Lucas S."/>
            <person name="Han J."/>
            <person name="Lapidus A."/>
            <person name="Bruce D."/>
            <person name="Goodwin L."/>
            <person name="Pitluck S."/>
            <person name="Peters L."/>
            <person name="Kyrpides N."/>
            <person name="Mavromatis K."/>
            <person name="Ivanova N."/>
            <person name="Mikhailova N."/>
            <person name="Chertkov O."/>
            <person name="Detter J.C."/>
            <person name="Tapia R."/>
            <person name="Han C."/>
            <person name="Land M."/>
            <person name="Hauser L."/>
            <person name="Markowitz V."/>
            <person name="Cheng J.-F."/>
            <person name="Hugenholtz P."/>
            <person name="Woyke T."/>
            <person name="Wu D."/>
            <person name="Gronow S."/>
            <person name="Wellnitz S."/>
            <person name="Brambilla E."/>
            <person name="Klenk H.-P."/>
            <person name="Eisen J.A."/>
        </authorList>
    </citation>
    <scope>NUCLEOTIDE SEQUENCE [LARGE SCALE GENOMIC DNA]</scope>
    <source>
        <strain evidence="2">ATCC BAA-1111 / DSM 21527 / NCTC 11395 / H</strain>
    </source>
</reference>
<dbReference type="EMBL" id="CP002959">
    <property type="protein sequence ID" value="AFM10883.1"/>
    <property type="molecule type" value="Genomic_DNA"/>
</dbReference>
<dbReference type="Proteomes" id="UP000006048">
    <property type="component" value="Chromosome"/>
</dbReference>
<dbReference type="AlphaFoldDB" id="I4B0S6"/>
<dbReference type="HOGENOM" id="CLU_1593841_0_0_12"/>
<evidence type="ECO:0000313" key="2">
    <source>
        <dbReference type="Proteomes" id="UP000006048"/>
    </source>
</evidence>
<organism evidence="1 2">
    <name type="scientific">Turneriella parva (strain ATCC BAA-1111 / DSM 21527 / NCTC 11395 / H)</name>
    <name type="common">Leptospira parva</name>
    <dbReference type="NCBI Taxonomy" id="869212"/>
    <lineage>
        <taxon>Bacteria</taxon>
        <taxon>Pseudomonadati</taxon>
        <taxon>Spirochaetota</taxon>
        <taxon>Spirochaetia</taxon>
        <taxon>Leptospirales</taxon>
        <taxon>Leptospiraceae</taxon>
        <taxon>Turneriella</taxon>
    </lineage>
</organism>
<evidence type="ECO:0008006" key="3">
    <source>
        <dbReference type="Google" id="ProtNLM"/>
    </source>
</evidence>
<proteinExistence type="predicted"/>
<dbReference type="STRING" id="869212.Turpa_0223"/>
<keyword evidence="2" id="KW-1185">Reference proteome</keyword>
<accession>I4B0S6</accession>
<evidence type="ECO:0000313" key="1">
    <source>
        <dbReference type="EMBL" id="AFM10883.1"/>
    </source>
</evidence>
<dbReference type="PROSITE" id="PS51257">
    <property type="entry name" value="PROKAR_LIPOPROTEIN"/>
    <property type="match status" value="1"/>
</dbReference>
<gene>
    <name evidence="1" type="ordered locus">Turpa_0223</name>
</gene>